<feature type="transmembrane region" description="Helical" evidence="1">
    <location>
        <begin position="20"/>
        <end position="38"/>
    </location>
</feature>
<dbReference type="Pfam" id="PF06182">
    <property type="entry name" value="ABC2_membrane_6"/>
    <property type="match status" value="1"/>
</dbReference>
<dbReference type="EMBL" id="LBVP01000009">
    <property type="protein sequence ID" value="KKQ89735.1"/>
    <property type="molecule type" value="Genomic_DNA"/>
</dbReference>
<proteinExistence type="predicted"/>
<dbReference type="PANTHER" id="PTHR36832">
    <property type="entry name" value="SLR1174 PROTEIN-RELATED"/>
    <property type="match status" value="1"/>
</dbReference>
<name>A0A0G0LP41_9BACT</name>
<dbReference type="AlphaFoldDB" id="A0A0G0LP41"/>
<dbReference type="PANTHER" id="PTHR36832:SF1">
    <property type="entry name" value="SLR1174 PROTEIN"/>
    <property type="match status" value="1"/>
</dbReference>
<keyword evidence="1" id="KW-0812">Transmembrane</keyword>
<reference evidence="2 3" key="1">
    <citation type="journal article" date="2015" name="Nature">
        <title>rRNA introns, odd ribosomes, and small enigmatic genomes across a large radiation of phyla.</title>
        <authorList>
            <person name="Brown C.T."/>
            <person name="Hug L.A."/>
            <person name="Thomas B.C."/>
            <person name="Sharon I."/>
            <person name="Castelle C.J."/>
            <person name="Singh A."/>
            <person name="Wilkins M.J."/>
            <person name="Williams K.H."/>
            <person name="Banfield J.F."/>
        </authorList>
    </citation>
    <scope>NUCLEOTIDE SEQUENCE [LARGE SCALE GENOMIC DNA]</scope>
</reference>
<keyword evidence="1" id="KW-1133">Transmembrane helix</keyword>
<accession>A0A0G0LP41</accession>
<protein>
    <recommendedName>
        <fullName evidence="4">ABC transporter permease</fullName>
    </recommendedName>
</protein>
<evidence type="ECO:0000313" key="2">
    <source>
        <dbReference type="EMBL" id="KKQ89735.1"/>
    </source>
</evidence>
<evidence type="ECO:0000256" key="1">
    <source>
        <dbReference type="SAM" id="Phobius"/>
    </source>
</evidence>
<evidence type="ECO:0008006" key="4">
    <source>
        <dbReference type="Google" id="ProtNLM"/>
    </source>
</evidence>
<keyword evidence="1" id="KW-0472">Membrane</keyword>
<dbReference type="Proteomes" id="UP000034893">
    <property type="component" value="Unassembled WGS sequence"/>
</dbReference>
<evidence type="ECO:0000313" key="3">
    <source>
        <dbReference type="Proteomes" id="UP000034893"/>
    </source>
</evidence>
<dbReference type="InterPro" id="IPR010390">
    <property type="entry name" value="ABC-2_transporter-like"/>
</dbReference>
<sequence>MIKYLAIARITFANLLQYRWDFLISQSRIILLLITLYFLWTQVFKAKATLFNFSQAQIITYVFLASIVRQFVLISATDQIAQELQSGGKFFSYLLRPVGYFRFWFTVDLVYKITSLIFIILITSVMLNILNITLTWPTEVFSTLLFLVSIFIASLIYFYIGILVSTTGFWTSQVWGLQFLVVLILEFCAGSYFPIDVLPANLQSIIKLTPFPYLLYYPISIFLGKLSLVESIKVITIAVLWLAAIFIITKFIWNKGLKVYEAWGG</sequence>
<organism evidence="2 3">
    <name type="scientific">Candidatus Curtissbacteria bacterium GW2011_GWC2_38_9</name>
    <dbReference type="NCBI Taxonomy" id="1618414"/>
    <lineage>
        <taxon>Bacteria</taxon>
        <taxon>Candidatus Curtissiibacteriota</taxon>
    </lineage>
</organism>
<feature type="transmembrane region" description="Helical" evidence="1">
    <location>
        <begin position="140"/>
        <end position="162"/>
    </location>
</feature>
<feature type="transmembrane region" description="Helical" evidence="1">
    <location>
        <begin position="109"/>
        <end position="134"/>
    </location>
</feature>
<comment type="caution">
    <text evidence="2">The sequence shown here is derived from an EMBL/GenBank/DDBJ whole genome shotgun (WGS) entry which is preliminary data.</text>
</comment>
<feature type="transmembrane region" description="Helical" evidence="1">
    <location>
        <begin position="174"/>
        <end position="195"/>
    </location>
</feature>
<feature type="transmembrane region" description="Helical" evidence="1">
    <location>
        <begin position="215"/>
        <end position="248"/>
    </location>
</feature>
<gene>
    <name evidence="2" type="ORF">UT12_C0009G0044</name>
</gene>